<dbReference type="InterPro" id="IPR006641">
    <property type="entry name" value="YqgF/RNaseH-like_dom"/>
</dbReference>
<dbReference type="CDD" id="cd16964">
    <property type="entry name" value="YqgF"/>
    <property type="match status" value="1"/>
</dbReference>
<comment type="similarity">
    <text evidence="5">Belongs to the YqgF HJR family.</text>
</comment>
<name>W5Y216_9CORY</name>
<evidence type="ECO:0000256" key="6">
    <source>
        <dbReference type="SAM" id="MobiDB-lite"/>
    </source>
</evidence>
<evidence type="ECO:0000256" key="2">
    <source>
        <dbReference type="ARBA" id="ARBA00022517"/>
    </source>
</evidence>
<keyword evidence="1 5" id="KW-0963">Cytoplasm</keyword>
<dbReference type="Pfam" id="PF03652">
    <property type="entry name" value="RuvX"/>
    <property type="match status" value="1"/>
</dbReference>
<protein>
    <recommendedName>
        <fullName evidence="5">Putative pre-16S rRNA nuclease</fullName>
        <ecNumber evidence="5">3.1.-.-</ecNumber>
    </recommendedName>
</protein>
<dbReference type="HOGENOM" id="CLU_098240_0_1_11"/>
<keyword evidence="2 5" id="KW-0690">Ribosome biogenesis</keyword>
<dbReference type="InterPro" id="IPR005227">
    <property type="entry name" value="YqgF"/>
</dbReference>
<dbReference type="KEGG" id="cvt:B843_07625"/>
<reference evidence="8 9" key="1">
    <citation type="submission" date="2013-02" db="EMBL/GenBank/DDBJ databases">
        <title>The complete genome sequence of Corynebacterium vitaeruminis DSM 20294.</title>
        <authorList>
            <person name="Ruckert C."/>
            <person name="Albersmeier A."/>
            <person name="Kalinowski J."/>
        </authorList>
    </citation>
    <scope>NUCLEOTIDE SEQUENCE [LARGE SCALE GENOMIC DNA]</scope>
    <source>
        <strain evidence="9">ATCC 10234</strain>
    </source>
</reference>
<keyword evidence="4 5" id="KW-0378">Hydrolase</keyword>
<dbReference type="EC" id="3.1.-.-" evidence="5"/>
<dbReference type="STRING" id="1224164.B843_07625"/>
<evidence type="ECO:0000256" key="4">
    <source>
        <dbReference type="ARBA" id="ARBA00022801"/>
    </source>
</evidence>
<dbReference type="PATRIC" id="fig|1224164.3.peg.1530"/>
<evidence type="ECO:0000256" key="5">
    <source>
        <dbReference type="HAMAP-Rule" id="MF_00651"/>
    </source>
</evidence>
<feature type="domain" description="YqgF/RNase H-like" evidence="7">
    <location>
        <begin position="17"/>
        <end position="127"/>
    </location>
</feature>
<feature type="compositionally biased region" description="Basic and acidic residues" evidence="6">
    <location>
        <begin position="169"/>
        <end position="181"/>
    </location>
</feature>
<dbReference type="SMART" id="SM00732">
    <property type="entry name" value="YqgFc"/>
    <property type="match status" value="1"/>
</dbReference>
<dbReference type="GO" id="GO:0005829">
    <property type="term" value="C:cytosol"/>
    <property type="evidence" value="ECO:0007669"/>
    <property type="project" value="TreeGrafter"/>
</dbReference>
<dbReference type="GO" id="GO:0016788">
    <property type="term" value="F:hydrolase activity, acting on ester bonds"/>
    <property type="evidence" value="ECO:0007669"/>
    <property type="project" value="UniProtKB-UniRule"/>
</dbReference>
<dbReference type="AlphaFoldDB" id="W5Y216"/>
<comment type="function">
    <text evidence="5">Could be a nuclease involved in processing of the 5'-end of pre-16S rRNA.</text>
</comment>
<evidence type="ECO:0000259" key="7">
    <source>
        <dbReference type="SMART" id="SM00732"/>
    </source>
</evidence>
<dbReference type="eggNOG" id="COG0816">
    <property type="taxonomic scope" value="Bacteria"/>
</dbReference>
<evidence type="ECO:0000313" key="9">
    <source>
        <dbReference type="Proteomes" id="UP000019222"/>
    </source>
</evidence>
<dbReference type="RefSeq" id="WP_025252929.1">
    <property type="nucleotide sequence ID" value="NZ_CP004353.1"/>
</dbReference>
<proteinExistence type="inferred from homology"/>
<gene>
    <name evidence="8" type="ORF">B843_07625</name>
</gene>
<dbReference type="InterPro" id="IPR037027">
    <property type="entry name" value="YqgF/RNaseH-like_dom_sf"/>
</dbReference>
<sequence>MAQVTPDTPGEDDPGRGRRIGIDVGSVRIGVASSDRDATFASPVETVRRTTGLKDRDSEDIDRILEIIEEYEAVEVVVGLPRNLDGSGSRSVKHAKDFAFRINRRLTAAGKPLPIRMADERLSTVIAYQALHMSGKNERQGRAVVDQIAAVEILQSWLDERRAYLGRREAKTAEGAAEVRKTSPSPADMVRKRQC</sequence>
<dbReference type="NCBIfam" id="TIGR00250">
    <property type="entry name" value="RNAse_H_YqgF"/>
    <property type="match status" value="1"/>
</dbReference>
<dbReference type="PANTHER" id="PTHR33317:SF4">
    <property type="entry name" value="POLYNUCLEOTIDYL TRANSFERASE, RIBONUCLEASE H-LIKE SUPERFAMILY PROTEIN"/>
    <property type="match status" value="1"/>
</dbReference>
<evidence type="ECO:0000313" key="8">
    <source>
        <dbReference type="EMBL" id="AHI22910.1"/>
    </source>
</evidence>
<feature type="region of interest" description="Disordered" evidence="6">
    <location>
        <begin position="1"/>
        <end position="21"/>
    </location>
</feature>
<keyword evidence="9" id="KW-1185">Reference proteome</keyword>
<dbReference type="EMBL" id="CP004353">
    <property type="protein sequence ID" value="AHI22910.1"/>
    <property type="molecule type" value="Genomic_DNA"/>
</dbReference>
<accession>W5Y216</accession>
<dbReference type="Gene3D" id="3.30.420.140">
    <property type="entry name" value="YqgF/RNase H-like domain"/>
    <property type="match status" value="1"/>
</dbReference>
<feature type="region of interest" description="Disordered" evidence="6">
    <location>
        <begin position="169"/>
        <end position="195"/>
    </location>
</feature>
<dbReference type="InterPro" id="IPR012337">
    <property type="entry name" value="RNaseH-like_sf"/>
</dbReference>
<dbReference type="Proteomes" id="UP000019222">
    <property type="component" value="Chromosome"/>
</dbReference>
<dbReference type="PANTHER" id="PTHR33317">
    <property type="entry name" value="POLYNUCLEOTIDYL TRANSFERASE, RIBONUCLEASE H-LIKE SUPERFAMILY PROTEIN"/>
    <property type="match status" value="1"/>
</dbReference>
<keyword evidence="3 5" id="KW-0540">Nuclease</keyword>
<evidence type="ECO:0000256" key="3">
    <source>
        <dbReference type="ARBA" id="ARBA00022722"/>
    </source>
</evidence>
<dbReference type="HAMAP" id="MF_00651">
    <property type="entry name" value="Nuclease_YqgF"/>
    <property type="match status" value="1"/>
</dbReference>
<dbReference type="SUPFAM" id="SSF53098">
    <property type="entry name" value="Ribonuclease H-like"/>
    <property type="match status" value="1"/>
</dbReference>
<evidence type="ECO:0000256" key="1">
    <source>
        <dbReference type="ARBA" id="ARBA00022490"/>
    </source>
</evidence>
<dbReference type="GO" id="GO:0004518">
    <property type="term" value="F:nuclease activity"/>
    <property type="evidence" value="ECO:0007669"/>
    <property type="project" value="UniProtKB-KW"/>
</dbReference>
<dbReference type="GO" id="GO:0000967">
    <property type="term" value="P:rRNA 5'-end processing"/>
    <property type="evidence" value="ECO:0007669"/>
    <property type="project" value="UniProtKB-UniRule"/>
</dbReference>
<comment type="subcellular location">
    <subcellularLocation>
        <location evidence="5">Cytoplasm</location>
    </subcellularLocation>
</comment>
<organism evidence="8 9">
    <name type="scientific">Corynebacterium vitaeruminis DSM 20294</name>
    <dbReference type="NCBI Taxonomy" id="1224164"/>
    <lineage>
        <taxon>Bacteria</taxon>
        <taxon>Bacillati</taxon>
        <taxon>Actinomycetota</taxon>
        <taxon>Actinomycetes</taxon>
        <taxon>Mycobacteriales</taxon>
        <taxon>Corynebacteriaceae</taxon>
        <taxon>Corynebacterium</taxon>
    </lineage>
</organism>